<keyword evidence="2" id="KW-0614">Plasmid</keyword>
<reference evidence="1 3" key="1">
    <citation type="submission" date="2020-06" db="EMBL/GenBank/DDBJ databases">
        <title>Anoxygenic phototrophic Chloroflexota member uses a Type I reaction center.</title>
        <authorList>
            <person name="Tsuji J.M."/>
            <person name="Shaw N.A."/>
            <person name="Nagashima S."/>
            <person name="Venkiteswaran J."/>
            <person name="Schiff S.L."/>
            <person name="Hanada S."/>
            <person name="Tank M."/>
            <person name="Neufeld J.D."/>
        </authorList>
    </citation>
    <scope>NUCLEOTIDE SEQUENCE [LARGE SCALE GENOMIC DNA]</scope>
    <source>
        <strain evidence="1">L227-S17</strain>
    </source>
</reference>
<dbReference type="AlphaFoldDB" id="A0A8T7M3V1"/>
<evidence type="ECO:0000313" key="3">
    <source>
        <dbReference type="Proteomes" id="UP000521676"/>
    </source>
</evidence>
<sequence length="86" mass="9700">MNLRNFSENGTIWRLGRGSGSGEVLAEPARNEEMARIWVESGLESAKTGRARRLKGKNGSILYENEEKYMKMERFALPCGFWSVSG</sequence>
<gene>
    <name evidence="1" type="ORF">HXX08_12830</name>
    <name evidence="2" type="ORF">OZ401_004781</name>
</gene>
<protein>
    <submittedName>
        <fullName evidence="1">Uncharacterized protein</fullName>
    </submittedName>
</protein>
<dbReference type="EMBL" id="JACATZ010000001">
    <property type="protein sequence ID" value="NWJ46757.1"/>
    <property type="molecule type" value="Genomic_DNA"/>
</dbReference>
<keyword evidence="4" id="KW-1185">Reference proteome</keyword>
<geneLocation type="plasmid" evidence="2 4">
    <name>unnamed1</name>
</geneLocation>
<evidence type="ECO:0000313" key="2">
    <source>
        <dbReference type="EMBL" id="WJW69980.1"/>
    </source>
</evidence>
<name>A0A8T7M3V1_9CHLR</name>
<dbReference type="RefSeq" id="WP_341471864.1">
    <property type="nucleotide sequence ID" value="NZ_CP128401.1"/>
</dbReference>
<dbReference type="Proteomes" id="UP001431572">
    <property type="component" value="Plasmid unnamed1"/>
</dbReference>
<evidence type="ECO:0000313" key="1">
    <source>
        <dbReference type="EMBL" id="NWJ46757.1"/>
    </source>
</evidence>
<dbReference type="Proteomes" id="UP000521676">
    <property type="component" value="Unassembled WGS sequence"/>
</dbReference>
<reference evidence="2" key="2">
    <citation type="journal article" date="2024" name="Nature">
        <title>Anoxygenic phototroph of the Chloroflexota uses a type I reaction centre.</title>
        <authorList>
            <person name="Tsuji J.M."/>
            <person name="Shaw N.A."/>
            <person name="Nagashima S."/>
            <person name="Venkiteswaran J.J."/>
            <person name="Schiff S.L."/>
            <person name="Watanabe T."/>
            <person name="Fukui M."/>
            <person name="Hanada S."/>
            <person name="Tank M."/>
            <person name="Neufeld J.D."/>
        </authorList>
    </citation>
    <scope>NUCLEOTIDE SEQUENCE</scope>
    <source>
        <strain evidence="2">L227-S17</strain>
        <plasmid evidence="2 4">unnamed1</plasmid>
    </source>
</reference>
<evidence type="ECO:0000313" key="4">
    <source>
        <dbReference type="Proteomes" id="UP001431572"/>
    </source>
</evidence>
<accession>A0A8T7M3V1</accession>
<proteinExistence type="predicted"/>
<dbReference type="EMBL" id="CP128401">
    <property type="protein sequence ID" value="WJW69980.1"/>
    <property type="molecule type" value="Genomic_DNA"/>
</dbReference>
<organism evidence="1 3">
    <name type="scientific">Candidatus Chlorohelix allophototropha</name>
    <dbReference type="NCBI Taxonomy" id="3003348"/>
    <lineage>
        <taxon>Bacteria</taxon>
        <taxon>Bacillati</taxon>
        <taxon>Chloroflexota</taxon>
        <taxon>Chloroflexia</taxon>
        <taxon>Candidatus Chloroheliales</taxon>
        <taxon>Candidatus Chloroheliaceae</taxon>
        <taxon>Candidatus Chlorohelix</taxon>
    </lineage>
</organism>